<dbReference type="SMART" id="SM00409">
    <property type="entry name" value="IG"/>
    <property type="match status" value="2"/>
</dbReference>
<evidence type="ECO:0000256" key="5">
    <source>
        <dbReference type="ARBA" id="ARBA00023136"/>
    </source>
</evidence>
<dbReference type="STRING" id="37003.ENSKMAP00000023488"/>
<dbReference type="GO" id="GO:0005886">
    <property type="term" value="C:plasma membrane"/>
    <property type="evidence" value="ECO:0007669"/>
    <property type="project" value="UniProtKB-SubCell"/>
</dbReference>
<evidence type="ECO:0000256" key="6">
    <source>
        <dbReference type="ARBA" id="ARBA00023157"/>
    </source>
</evidence>
<evidence type="ECO:0000256" key="7">
    <source>
        <dbReference type="ARBA" id="ARBA00023180"/>
    </source>
</evidence>
<dbReference type="InterPro" id="IPR003599">
    <property type="entry name" value="Ig_sub"/>
</dbReference>
<evidence type="ECO:0000259" key="10">
    <source>
        <dbReference type="PROSITE" id="PS50835"/>
    </source>
</evidence>
<dbReference type="GeneTree" id="ENSGT00950000182968"/>
<keyword evidence="6" id="KW-1015">Disulfide bond</keyword>
<feature type="signal peptide" evidence="9">
    <location>
        <begin position="1"/>
        <end position="21"/>
    </location>
</feature>
<feature type="transmembrane region" description="Helical" evidence="8">
    <location>
        <begin position="255"/>
        <end position="280"/>
    </location>
</feature>
<dbReference type="AlphaFoldDB" id="A0A3Q3B1X0"/>
<evidence type="ECO:0000256" key="8">
    <source>
        <dbReference type="SAM" id="Phobius"/>
    </source>
</evidence>
<feature type="domain" description="Ig-like" evidence="10">
    <location>
        <begin position="145"/>
        <end position="235"/>
    </location>
</feature>
<dbReference type="InterPro" id="IPR036179">
    <property type="entry name" value="Ig-like_dom_sf"/>
</dbReference>
<dbReference type="GO" id="GO:0009617">
    <property type="term" value="P:response to bacterium"/>
    <property type="evidence" value="ECO:0007669"/>
    <property type="project" value="TreeGrafter"/>
</dbReference>
<dbReference type="Pfam" id="PF07686">
    <property type="entry name" value="V-set"/>
    <property type="match status" value="2"/>
</dbReference>
<evidence type="ECO:0000256" key="3">
    <source>
        <dbReference type="ARBA" id="ARBA00022729"/>
    </source>
</evidence>
<keyword evidence="8" id="KW-1133">Transmembrane helix</keyword>
<evidence type="ECO:0000313" key="11">
    <source>
        <dbReference type="Ensembl" id="ENSKMAP00000023488.1"/>
    </source>
</evidence>
<keyword evidence="4" id="KW-0391">Immunity</keyword>
<evidence type="ECO:0000256" key="4">
    <source>
        <dbReference type="ARBA" id="ARBA00022859"/>
    </source>
</evidence>
<keyword evidence="5 8" id="KW-0472">Membrane</keyword>
<evidence type="ECO:0000256" key="9">
    <source>
        <dbReference type="SAM" id="SignalP"/>
    </source>
</evidence>
<dbReference type="InterPro" id="IPR052051">
    <property type="entry name" value="TCR_complex_component"/>
</dbReference>
<dbReference type="OMA" id="VYSEIRY"/>
<keyword evidence="7" id="KW-0325">Glycoprotein</keyword>
<proteinExistence type="predicted"/>
<protein>
    <submittedName>
        <fullName evidence="11">Immunoglobulin kappa light chain-like</fullName>
    </submittedName>
</protein>
<comment type="subcellular location">
    <subcellularLocation>
        <location evidence="1">Cell membrane</location>
    </subcellularLocation>
</comment>
<evidence type="ECO:0000256" key="1">
    <source>
        <dbReference type="ARBA" id="ARBA00004236"/>
    </source>
</evidence>
<evidence type="ECO:0000313" key="12">
    <source>
        <dbReference type="Proteomes" id="UP000264800"/>
    </source>
</evidence>
<evidence type="ECO:0000256" key="2">
    <source>
        <dbReference type="ARBA" id="ARBA00022475"/>
    </source>
</evidence>
<feature type="chain" id="PRO_5018631597" evidence="9">
    <location>
        <begin position="22"/>
        <end position="346"/>
    </location>
</feature>
<keyword evidence="2" id="KW-1003">Cell membrane</keyword>
<reference evidence="11" key="2">
    <citation type="submission" date="2025-09" db="UniProtKB">
        <authorList>
            <consortium name="Ensembl"/>
        </authorList>
    </citation>
    <scope>IDENTIFICATION</scope>
</reference>
<dbReference type="CDD" id="cd00099">
    <property type="entry name" value="IgV"/>
    <property type="match status" value="1"/>
</dbReference>
<dbReference type="InterPro" id="IPR013783">
    <property type="entry name" value="Ig-like_fold"/>
</dbReference>
<keyword evidence="12" id="KW-1185">Reference proteome</keyword>
<dbReference type="SMART" id="SM00406">
    <property type="entry name" value="IGv"/>
    <property type="match status" value="1"/>
</dbReference>
<sequence length="346" mass="38778">MTPSKFLFCLTWVLLWNNAETDDLKKTTVHQERGFLSAHVGGNLTLSCFYDSDVSRYYWYKQALGQKMQLISISHKLDKSGTFHNEFKDNPSFKLETDPGKSRLKISDLQVSDTGTYFCVSALSFMFEFGQGTTVSVKHSGLENKALVHQSASETIHPGGSVTLNCTVQTGTCDGEHSVYWFRNSEDSHPGLIYTRESRNDQCERKPNTQTHACVYNLPVKNLDESLAGTYYCAVVSCGRILFGNGTKLELKSGVASWLVVYFLSGALTLTIILSVLLAFIMNKMHRRDSCQTSELKVQFSAHPRNGENHQDPNSLQYAAVNVNLSRRSRSQKNAESDCVYSSIKQ</sequence>
<organism evidence="11 12">
    <name type="scientific">Kryptolebias marmoratus</name>
    <name type="common">Mangrove killifish</name>
    <name type="synonym">Rivulus marmoratus</name>
    <dbReference type="NCBI Taxonomy" id="37003"/>
    <lineage>
        <taxon>Eukaryota</taxon>
        <taxon>Metazoa</taxon>
        <taxon>Chordata</taxon>
        <taxon>Craniata</taxon>
        <taxon>Vertebrata</taxon>
        <taxon>Euteleostomi</taxon>
        <taxon>Actinopterygii</taxon>
        <taxon>Neopterygii</taxon>
        <taxon>Teleostei</taxon>
        <taxon>Neoteleostei</taxon>
        <taxon>Acanthomorphata</taxon>
        <taxon>Ovalentaria</taxon>
        <taxon>Atherinomorphae</taxon>
        <taxon>Cyprinodontiformes</taxon>
        <taxon>Rivulidae</taxon>
        <taxon>Kryptolebias</taxon>
    </lineage>
</organism>
<dbReference type="SUPFAM" id="SSF48726">
    <property type="entry name" value="Immunoglobulin"/>
    <property type="match status" value="2"/>
</dbReference>
<dbReference type="Ensembl" id="ENSKMAT00000023787.1">
    <property type="protein sequence ID" value="ENSKMAP00000023488.1"/>
    <property type="gene ID" value="ENSKMAG00000017433.1"/>
</dbReference>
<accession>A0A3Q3B1X0</accession>
<name>A0A3Q3B1X0_KRYMA</name>
<dbReference type="GeneID" id="108244242"/>
<dbReference type="Proteomes" id="UP000264800">
    <property type="component" value="Unplaced"/>
</dbReference>
<reference evidence="11" key="1">
    <citation type="submission" date="2025-08" db="UniProtKB">
        <authorList>
            <consortium name="Ensembl"/>
        </authorList>
    </citation>
    <scope>IDENTIFICATION</scope>
</reference>
<dbReference type="PANTHER" id="PTHR19433:SF127">
    <property type="entry name" value="NITR9"/>
    <property type="match status" value="1"/>
</dbReference>
<dbReference type="InterPro" id="IPR007110">
    <property type="entry name" value="Ig-like_dom"/>
</dbReference>
<dbReference type="KEGG" id="kmr:108244242"/>
<dbReference type="InterPro" id="IPR013106">
    <property type="entry name" value="Ig_V-set"/>
</dbReference>
<dbReference type="Gene3D" id="2.60.40.10">
    <property type="entry name" value="Immunoglobulins"/>
    <property type="match status" value="2"/>
</dbReference>
<keyword evidence="8" id="KW-0812">Transmembrane</keyword>
<dbReference type="OrthoDB" id="6370831at2759"/>
<dbReference type="PANTHER" id="PTHR19433">
    <property type="entry name" value="T-CELL RECEPTOR ALPHA CHAIN V REGION-RELATED"/>
    <property type="match status" value="1"/>
</dbReference>
<dbReference type="GO" id="GO:0002376">
    <property type="term" value="P:immune system process"/>
    <property type="evidence" value="ECO:0007669"/>
    <property type="project" value="UniProtKB-KW"/>
</dbReference>
<keyword evidence="3 9" id="KW-0732">Signal</keyword>
<dbReference type="PROSITE" id="PS50835">
    <property type="entry name" value="IG_LIKE"/>
    <property type="match status" value="2"/>
</dbReference>
<dbReference type="RefSeq" id="XP_017285741.1">
    <property type="nucleotide sequence ID" value="XM_017430252.3"/>
</dbReference>
<feature type="domain" description="Ig-like" evidence="10">
    <location>
        <begin position="41"/>
        <end position="119"/>
    </location>
</feature>